<sequence>MNISPILIVFGKRPDSMQEMAGKNGLHLNAYEKSPADQAGLWNMEQILRRTVFKRAVSRSA</sequence>
<evidence type="ECO:0000313" key="2">
    <source>
        <dbReference type="Proteomes" id="UP000218595"/>
    </source>
</evidence>
<dbReference type="Proteomes" id="UP000218595">
    <property type="component" value="Chromosome"/>
</dbReference>
<proteinExistence type="predicted"/>
<evidence type="ECO:0000313" key="1">
    <source>
        <dbReference type="EMBL" id="BCX69209.1"/>
    </source>
</evidence>
<gene>
    <name evidence="1" type="ORF">LAB08_R38510</name>
</gene>
<organism evidence="1 2">
    <name type="scientific">Pseudomonas izuensis</name>
    <dbReference type="NCBI Taxonomy" id="2684212"/>
    <lineage>
        <taxon>Bacteria</taxon>
        <taxon>Pseudomonadati</taxon>
        <taxon>Pseudomonadota</taxon>
        <taxon>Gammaproteobacteria</taxon>
        <taxon>Pseudomonadales</taxon>
        <taxon>Pseudomonadaceae</taxon>
        <taxon>Pseudomonas</taxon>
    </lineage>
</organism>
<accession>A0ABM7RVZ2</accession>
<name>A0ABM7RVZ2_9PSED</name>
<dbReference type="RefSeq" id="WP_096510201.1">
    <property type="nucleotide sequence ID" value="NZ_AP017423.2"/>
</dbReference>
<dbReference type="EMBL" id="AP017423">
    <property type="protein sequence ID" value="BCX69209.1"/>
    <property type="molecule type" value="Genomic_DNA"/>
</dbReference>
<protein>
    <submittedName>
        <fullName evidence="1">Uncharacterized protein</fullName>
    </submittedName>
</protein>
<keyword evidence="2" id="KW-1185">Reference proteome</keyword>
<reference evidence="1 2" key="1">
    <citation type="submission" date="2016-04" db="EMBL/GenBank/DDBJ databases">
        <title>Complete genome sequence of Pseudomonas sp. LAB-08 isolated from TCE contaminated aquifer soil.</title>
        <authorList>
            <person name="Dohra H."/>
            <person name="Suzuki K."/>
            <person name="Fatma A."/>
            <person name="Inuzuka Y."/>
            <person name="Honjo M."/>
            <person name="Tashiro Y."/>
            <person name="Futamata H."/>
        </authorList>
    </citation>
    <scope>NUCLEOTIDE SEQUENCE [LARGE SCALE GENOMIC DNA]</scope>
    <source>
        <strain evidence="1 2">LAB-08</strain>
    </source>
</reference>